<dbReference type="Proteomes" id="UP000215433">
    <property type="component" value="Unassembled WGS sequence"/>
</dbReference>
<dbReference type="RefSeq" id="WP_093960026.1">
    <property type="nucleotide sequence ID" value="NZ_NEWD01000007.1"/>
</dbReference>
<dbReference type="InterPro" id="IPR004839">
    <property type="entry name" value="Aminotransferase_I/II_large"/>
</dbReference>
<evidence type="ECO:0000256" key="4">
    <source>
        <dbReference type="RuleBase" id="RU000481"/>
    </source>
</evidence>
<evidence type="ECO:0000256" key="3">
    <source>
        <dbReference type="ARBA" id="ARBA00022679"/>
    </source>
</evidence>
<dbReference type="GO" id="GO:0030170">
    <property type="term" value="F:pyridoxal phosphate binding"/>
    <property type="evidence" value="ECO:0007669"/>
    <property type="project" value="InterPro"/>
</dbReference>
<name>A0A229VZ48_9BIFI</name>
<dbReference type="EC" id="2.6.1.-" evidence="4"/>
<dbReference type="InterPro" id="IPR004838">
    <property type="entry name" value="NHTrfase_class1_PyrdxlP-BS"/>
</dbReference>
<feature type="domain" description="Aminotransferase class I/classII large" evidence="6">
    <location>
        <begin position="52"/>
        <end position="410"/>
    </location>
</feature>
<comment type="similarity">
    <text evidence="4">Belongs to the class-I pyridoxal-phosphate-dependent aminotransferase family.</text>
</comment>
<keyword evidence="8" id="KW-1185">Reference proteome</keyword>
<dbReference type="Pfam" id="PF00155">
    <property type="entry name" value="Aminotran_1_2"/>
    <property type="match status" value="1"/>
</dbReference>
<organism evidence="7 8">
    <name type="scientific">Bifidobacterium vansinderenii</name>
    <dbReference type="NCBI Taxonomy" id="1984871"/>
    <lineage>
        <taxon>Bacteria</taxon>
        <taxon>Bacillati</taxon>
        <taxon>Actinomycetota</taxon>
        <taxon>Actinomycetes</taxon>
        <taxon>Bifidobacteriales</taxon>
        <taxon>Bifidobacteriaceae</taxon>
        <taxon>Bifidobacterium</taxon>
    </lineage>
</organism>
<keyword evidence="3 4" id="KW-0808">Transferase</keyword>
<evidence type="ECO:0000313" key="8">
    <source>
        <dbReference type="Proteomes" id="UP000215433"/>
    </source>
</evidence>
<dbReference type="InterPro" id="IPR015421">
    <property type="entry name" value="PyrdxlP-dep_Trfase_major"/>
</dbReference>
<dbReference type="OrthoDB" id="9763453at2"/>
<protein>
    <recommendedName>
        <fullName evidence="4">Aminotransferase</fullName>
        <ecNumber evidence="4">2.6.1.-</ecNumber>
    </recommendedName>
</protein>
<dbReference type="PROSITE" id="PS00105">
    <property type="entry name" value="AA_TRANSFER_CLASS_1"/>
    <property type="match status" value="1"/>
</dbReference>
<proteinExistence type="inferred from homology"/>
<evidence type="ECO:0000259" key="6">
    <source>
        <dbReference type="Pfam" id="PF00155"/>
    </source>
</evidence>
<dbReference type="InterPro" id="IPR015424">
    <property type="entry name" value="PyrdxlP-dep_Trfase"/>
</dbReference>
<dbReference type="EMBL" id="NEWD01000007">
    <property type="protein sequence ID" value="OXN00904.1"/>
    <property type="molecule type" value="Genomic_DNA"/>
</dbReference>
<gene>
    <name evidence="7" type="ORF">Tam10B_0860</name>
</gene>
<evidence type="ECO:0000256" key="5">
    <source>
        <dbReference type="SAM" id="MobiDB-lite"/>
    </source>
</evidence>
<reference evidence="7 8" key="1">
    <citation type="submission" date="2017-05" db="EMBL/GenBank/DDBJ databases">
        <title>Bifidobacterium vansinderenii sp. nov.</title>
        <authorList>
            <person name="Lugli G.A."/>
            <person name="Duranti S."/>
            <person name="Mangifesta M."/>
        </authorList>
    </citation>
    <scope>NUCLEOTIDE SEQUENCE [LARGE SCALE GENOMIC DNA]</scope>
    <source>
        <strain evidence="7 8">Tam10B</strain>
    </source>
</reference>
<evidence type="ECO:0000256" key="1">
    <source>
        <dbReference type="ARBA" id="ARBA00001933"/>
    </source>
</evidence>
<dbReference type="InterPro" id="IPR015422">
    <property type="entry name" value="PyrdxlP-dep_Trfase_small"/>
</dbReference>
<dbReference type="PANTHER" id="PTHR42832">
    <property type="entry name" value="AMINO ACID AMINOTRANSFERASE"/>
    <property type="match status" value="1"/>
</dbReference>
<evidence type="ECO:0000256" key="2">
    <source>
        <dbReference type="ARBA" id="ARBA00022576"/>
    </source>
</evidence>
<dbReference type="PANTHER" id="PTHR42832:SF3">
    <property type="entry name" value="L-GLUTAMINE--4-(METHYLSULFANYL)-2-OXOBUTANOATE AMINOTRANSFERASE"/>
    <property type="match status" value="1"/>
</dbReference>
<dbReference type="Gene3D" id="3.40.640.10">
    <property type="entry name" value="Type I PLP-dependent aspartate aminotransferase-like (Major domain)"/>
    <property type="match status" value="1"/>
</dbReference>
<dbReference type="InterPro" id="IPR050881">
    <property type="entry name" value="LL-DAP_aminotransferase"/>
</dbReference>
<accession>A0A229VZ48</accession>
<dbReference type="CDD" id="cd00609">
    <property type="entry name" value="AAT_like"/>
    <property type="match status" value="1"/>
</dbReference>
<dbReference type="GO" id="GO:0008483">
    <property type="term" value="F:transaminase activity"/>
    <property type="evidence" value="ECO:0007669"/>
    <property type="project" value="UniProtKB-KW"/>
</dbReference>
<comment type="cofactor">
    <cofactor evidence="1 4">
        <name>pyridoxal 5'-phosphate</name>
        <dbReference type="ChEBI" id="CHEBI:597326"/>
    </cofactor>
</comment>
<dbReference type="Gene3D" id="3.90.1150.10">
    <property type="entry name" value="Aspartate Aminotransferase, domain 1"/>
    <property type="match status" value="1"/>
</dbReference>
<dbReference type="SUPFAM" id="SSF53383">
    <property type="entry name" value="PLP-dependent transferases"/>
    <property type="match status" value="1"/>
</dbReference>
<feature type="compositionally biased region" description="Low complexity" evidence="5">
    <location>
        <begin position="1"/>
        <end position="17"/>
    </location>
</feature>
<sequence length="414" mass="44584">MSASEAESQSARQSRQSGQCPVPFAPIAESIPPNVFAVTDQKVARAVAAGVDVIDLAKGNPDAYPVAFIRDAAKQAIDDPANARYTPFDGKPTFLKAAADWYRRVHGVELDWTTQLFAVEGAVDGLAGLYAILIDRGDAVSFVDPYYPSYHCMAVMHGAEEVLLPALADRDFLPDLDAVPAETWDRVKMLVLNYPNNPTGAQAPLSFLRRAVELAHEHRFVIVHDYAYSGLGVGVNGDVNAPDAQQHSILEVPGANDVAVEVCSLSKMYAMAGWRAGFVAGNEAVVARLKLYHYQMGSMITGNIQDAGVVALESDQSCVAELAQRYAARRRIVAEGLRAAGLNVFDSAGGIYVWARVPGSWTGESLADHLLDQAAVAVLPGTCFGKVGRDYIRLSLLKSEPELREAVRRIAATL</sequence>
<dbReference type="AlphaFoldDB" id="A0A229VZ48"/>
<keyword evidence="2 4" id="KW-0032">Aminotransferase</keyword>
<feature type="region of interest" description="Disordered" evidence="5">
    <location>
        <begin position="1"/>
        <end position="23"/>
    </location>
</feature>
<evidence type="ECO:0000313" key="7">
    <source>
        <dbReference type="EMBL" id="OXN00904.1"/>
    </source>
</evidence>
<comment type="caution">
    <text evidence="7">The sequence shown here is derived from an EMBL/GenBank/DDBJ whole genome shotgun (WGS) entry which is preliminary data.</text>
</comment>